<evidence type="ECO:0000256" key="5">
    <source>
        <dbReference type="ARBA" id="ARBA00022833"/>
    </source>
</evidence>
<dbReference type="Pfam" id="PF00096">
    <property type="entry name" value="zf-C2H2"/>
    <property type="match status" value="4"/>
</dbReference>
<keyword evidence="8" id="KW-0804">Transcription</keyword>
<evidence type="ECO:0000256" key="8">
    <source>
        <dbReference type="ARBA" id="ARBA00023163"/>
    </source>
</evidence>
<dbReference type="SMART" id="SM00355">
    <property type="entry name" value="ZnF_C2H2"/>
    <property type="match status" value="6"/>
</dbReference>
<dbReference type="PROSITE" id="PS50157">
    <property type="entry name" value="ZINC_FINGER_C2H2_2"/>
    <property type="match status" value="6"/>
</dbReference>
<keyword evidence="4 10" id="KW-0863">Zinc-finger</keyword>
<evidence type="ECO:0000256" key="9">
    <source>
        <dbReference type="ARBA" id="ARBA00023242"/>
    </source>
</evidence>
<accession>A0A7R9JZ09</accession>
<feature type="domain" description="C2H2-type" evidence="11">
    <location>
        <begin position="315"/>
        <end position="338"/>
    </location>
</feature>
<dbReference type="FunFam" id="3.30.160.60:FF:000264">
    <property type="entry name" value="Zinc finger protein 236"/>
    <property type="match status" value="1"/>
</dbReference>
<evidence type="ECO:0000256" key="6">
    <source>
        <dbReference type="ARBA" id="ARBA00023015"/>
    </source>
</evidence>
<dbReference type="GO" id="GO:0008270">
    <property type="term" value="F:zinc ion binding"/>
    <property type="evidence" value="ECO:0007669"/>
    <property type="project" value="UniProtKB-KW"/>
</dbReference>
<organism evidence="12">
    <name type="scientific">Timema genevievae</name>
    <name type="common">Walking stick</name>
    <dbReference type="NCBI Taxonomy" id="629358"/>
    <lineage>
        <taxon>Eukaryota</taxon>
        <taxon>Metazoa</taxon>
        <taxon>Ecdysozoa</taxon>
        <taxon>Arthropoda</taxon>
        <taxon>Hexapoda</taxon>
        <taxon>Insecta</taxon>
        <taxon>Pterygota</taxon>
        <taxon>Neoptera</taxon>
        <taxon>Polyneoptera</taxon>
        <taxon>Phasmatodea</taxon>
        <taxon>Timematodea</taxon>
        <taxon>Timematoidea</taxon>
        <taxon>Timematidae</taxon>
        <taxon>Timema</taxon>
    </lineage>
</organism>
<keyword evidence="5" id="KW-0862">Zinc</keyword>
<dbReference type="FunFam" id="3.30.160.60:FF:000624">
    <property type="entry name" value="zinc finger protein 697"/>
    <property type="match status" value="1"/>
</dbReference>
<dbReference type="InterPro" id="IPR013087">
    <property type="entry name" value="Znf_C2H2_type"/>
</dbReference>
<dbReference type="GO" id="GO:0005634">
    <property type="term" value="C:nucleus"/>
    <property type="evidence" value="ECO:0007669"/>
    <property type="project" value="UniProtKB-SubCell"/>
</dbReference>
<protein>
    <recommendedName>
        <fullName evidence="11">C2H2-type domain-containing protein</fullName>
    </recommendedName>
</protein>
<dbReference type="PANTHER" id="PTHR16515">
    <property type="entry name" value="PR DOMAIN ZINC FINGER PROTEIN"/>
    <property type="match status" value="1"/>
</dbReference>
<evidence type="ECO:0000256" key="4">
    <source>
        <dbReference type="ARBA" id="ARBA00022771"/>
    </source>
</evidence>
<dbReference type="FunFam" id="3.30.160.60:FF:000325">
    <property type="entry name" value="ZFP90 zinc finger protein"/>
    <property type="match status" value="1"/>
</dbReference>
<dbReference type="PANTHER" id="PTHR16515:SF49">
    <property type="entry name" value="GASTRULA ZINC FINGER PROTEIN XLCGF49.1-LIKE-RELATED"/>
    <property type="match status" value="1"/>
</dbReference>
<keyword evidence="6" id="KW-0805">Transcription regulation</keyword>
<dbReference type="Gene3D" id="3.30.160.60">
    <property type="entry name" value="Classic Zinc Finger"/>
    <property type="match status" value="6"/>
</dbReference>
<dbReference type="GO" id="GO:0003677">
    <property type="term" value="F:DNA binding"/>
    <property type="evidence" value="ECO:0007669"/>
    <property type="project" value="UniProtKB-KW"/>
</dbReference>
<comment type="subcellular location">
    <subcellularLocation>
        <location evidence="1">Nucleus</location>
    </subcellularLocation>
</comment>
<dbReference type="GO" id="GO:0010468">
    <property type="term" value="P:regulation of gene expression"/>
    <property type="evidence" value="ECO:0007669"/>
    <property type="project" value="TreeGrafter"/>
</dbReference>
<keyword evidence="7" id="KW-0238">DNA-binding</keyword>
<dbReference type="AlphaFoldDB" id="A0A7R9JZ09"/>
<dbReference type="EMBL" id="OE840916">
    <property type="protein sequence ID" value="CAD7593221.1"/>
    <property type="molecule type" value="Genomic_DNA"/>
</dbReference>
<evidence type="ECO:0000256" key="1">
    <source>
        <dbReference type="ARBA" id="ARBA00004123"/>
    </source>
</evidence>
<name>A0A7R9JZ09_TIMGE</name>
<dbReference type="PROSITE" id="PS00028">
    <property type="entry name" value="ZINC_FINGER_C2H2_1"/>
    <property type="match status" value="6"/>
</dbReference>
<dbReference type="InterPro" id="IPR036236">
    <property type="entry name" value="Znf_C2H2_sf"/>
</dbReference>
<evidence type="ECO:0000256" key="2">
    <source>
        <dbReference type="ARBA" id="ARBA00022723"/>
    </source>
</evidence>
<feature type="domain" description="C2H2-type" evidence="11">
    <location>
        <begin position="175"/>
        <end position="202"/>
    </location>
</feature>
<evidence type="ECO:0000256" key="7">
    <source>
        <dbReference type="ARBA" id="ARBA00023125"/>
    </source>
</evidence>
<feature type="domain" description="C2H2-type" evidence="11">
    <location>
        <begin position="231"/>
        <end position="258"/>
    </location>
</feature>
<feature type="domain" description="C2H2-type" evidence="11">
    <location>
        <begin position="287"/>
        <end position="314"/>
    </location>
</feature>
<feature type="domain" description="C2H2-type" evidence="11">
    <location>
        <begin position="259"/>
        <end position="286"/>
    </location>
</feature>
<dbReference type="InterPro" id="IPR050331">
    <property type="entry name" value="Zinc_finger"/>
</dbReference>
<keyword evidence="3" id="KW-0677">Repeat</keyword>
<keyword evidence="2" id="KW-0479">Metal-binding</keyword>
<sequence>MNDLPLNLGTSSVLLLGKDTNLRRDGSVPAFMWRESGKPFWNLTTLSTPDRDSNLDLPVIGSLIYCESSSLEHVATEAVGWPERLRSWNSMEFADPAFVFVKTEHVFDASEETVPIGEDTSLETGVSPLNCLQTSLACDGDILSAETEGDPPCDFQHSMFTPNICQPSADLKLDFTCQDCNKVFKHLSVFQRHRLFHTGERPHKCGDCGNSFTLGSHLKRHQVIHTGVRDFECSLCSKKFAQKGELKIHIAVHMGYKPFGCNLCDNKFADRGSLEQHKLIHTGERPHICLICDKTFRRKTHLRGHVLTHSREKSYKCYICGALLRKKMYLKGHLTIHAWQLGRPGLMDEVEDFPDDLAYDSDEEEYDALNDETFGSDAIGESKI</sequence>
<evidence type="ECO:0000256" key="10">
    <source>
        <dbReference type="PROSITE-ProRule" id="PRU00042"/>
    </source>
</evidence>
<reference evidence="12" key="1">
    <citation type="submission" date="2020-11" db="EMBL/GenBank/DDBJ databases">
        <authorList>
            <person name="Tran Van P."/>
        </authorList>
    </citation>
    <scope>NUCLEOTIDE SEQUENCE</scope>
</reference>
<feature type="domain" description="C2H2-type" evidence="11">
    <location>
        <begin position="203"/>
        <end position="230"/>
    </location>
</feature>
<evidence type="ECO:0000259" key="11">
    <source>
        <dbReference type="PROSITE" id="PS50157"/>
    </source>
</evidence>
<evidence type="ECO:0000256" key="3">
    <source>
        <dbReference type="ARBA" id="ARBA00022737"/>
    </source>
</evidence>
<evidence type="ECO:0000313" key="12">
    <source>
        <dbReference type="EMBL" id="CAD7593221.1"/>
    </source>
</evidence>
<proteinExistence type="predicted"/>
<gene>
    <name evidence="12" type="ORF">TGEB3V08_LOCUS5245</name>
</gene>
<dbReference type="SUPFAM" id="SSF57667">
    <property type="entry name" value="beta-beta-alpha zinc fingers"/>
    <property type="match status" value="3"/>
</dbReference>
<dbReference type="FunFam" id="3.30.160.60:FF:001119">
    <property type="entry name" value="zinc finger protein 408"/>
    <property type="match status" value="1"/>
</dbReference>
<keyword evidence="9" id="KW-0539">Nucleus</keyword>